<dbReference type="OrthoDB" id="1701699at2759"/>
<dbReference type="RefSeq" id="XP_030527303.1">
    <property type="nucleotide sequence ID" value="XM_030671443.1"/>
</dbReference>
<proteinExistence type="predicted"/>
<organism evidence="2 3">
    <name type="scientific">Rhodamnia argentea</name>
    <dbReference type="NCBI Taxonomy" id="178133"/>
    <lineage>
        <taxon>Eukaryota</taxon>
        <taxon>Viridiplantae</taxon>
        <taxon>Streptophyta</taxon>
        <taxon>Embryophyta</taxon>
        <taxon>Tracheophyta</taxon>
        <taxon>Spermatophyta</taxon>
        <taxon>Magnoliopsida</taxon>
        <taxon>eudicotyledons</taxon>
        <taxon>Gunneridae</taxon>
        <taxon>Pentapetalae</taxon>
        <taxon>rosids</taxon>
        <taxon>malvids</taxon>
        <taxon>Myrtales</taxon>
        <taxon>Myrtaceae</taxon>
        <taxon>Myrtoideae</taxon>
        <taxon>Myrteae</taxon>
        <taxon>Australasian group</taxon>
        <taxon>Rhodamnia</taxon>
    </lineage>
</organism>
<evidence type="ECO:0000313" key="3">
    <source>
        <dbReference type="RefSeq" id="XP_030527303.1"/>
    </source>
</evidence>
<dbReference type="PANTHER" id="PTHR33070:SF115">
    <property type="entry name" value="T23E18.15"/>
    <property type="match status" value="1"/>
</dbReference>
<evidence type="ECO:0000256" key="1">
    <source>
        <dbReference type="SAM" id="Coils"/>
    </source>
</evidence>
<dbReference type="PANTHER" id="PTHR33070">
    <property type="entry name" value="OS06G0725500 PROTEIN"/>
    <property type="match status" value="1"/>
</dbReference>
<dbReference type="AlphaFoldDB" id="A0A8B8P051"/>
<accession>A0A8B8P051</accession>
<dbReference type="Pfam" id="PF03087">
    <property type="entry name" value="BPS1"/>
    <property type="match status" value="1"/>
</dbReference>
<keyword evidence="1" id="KW-0175">Coiled coil</keyword>
<dbReference type="KEGG" id="rarg:115738731"/>
<gene>
    <name evidence="3" type="primary">LOC115738731</name>
</gene>
<dbReference type="GeneID" id="115738731"/>
<reference evidence="2" key="1">
    <citation type="submission" date="2025-05" db="UniProtKB">
        <authorList>
            <consortium name="RefSeq"/>
        </authorList>
    </citation>
    <scope>NUCLEOTIDE SEQUENCE [LARGE SCALE GENOMIC DNA]</scope>
</reference>
<evidence type="ECO:0000313" key="2">
    <source>
        <dbReference type="Proteomes" id="UP000827889"/>
    </source>
</evidence>
<feature type="coiled-coil region" evidence="1">
    <location>
        <begin position="248"/>
        <end position="275"/>
    </location>
</feature>
<sequence>MVSIHTSRCPSHARSNSLPCGVHPLGMNIEEQLNRIKSSEATSTSLASQKLGILKDVFDCVEDWLKLSLSQQALSNEHRKSSVEKLLDGSLELLDVCGNAKDAFSQTKECIKELESVLWRRKGGDCCLAKEVEAYVSTRKKLMKIISKYLVNLKKMERKNSLNKDSNTEASLSMLRQVEEISFSVFASLLCFLSQSSANLKPRGWSLVLKLLSSNPVACEGEEDTNEMATLDSELLSLKSGKASSLQVSNILKRSDALESSLQEVEEDLECVFRRLVKMRVSLLNIVNH</sequence>
<keyword evidence="2" id="KW-1185">Reference proteome</keyword>
<protein>
    <submittedName>
        <fullName evidence="3">Uncharacterized protein LOC115738731</fullName>
    </submittedName>
</protein>
<dbReference type="InterPro" id="IPR004320">
    <property type="entry name" value="BPS1_pln"/>
</dbReference>
<name>A0A8B8P051_9MYRT</name>
<dbReference type="GO" id="GO:0048364">
    <property type="term" value="P:root development"/>
    <property type="evidence" value="ECO:0007669"/>
    <property type="project" value="InterPro"/>
</dbReference>
<dbReference type="GO" id="GO:0048367">
    <property type="term" value="P:shoot system development"/>
    <property type="evidence" value="ECO:0007669"/>
    <property type="project" value="InterPro"/>
</dbReference>
<reference evidence="3" key="2">
    <citation type="submission" date="2025-08" db="UniProtKB">
        <authorList>
            <consortium name="RefSeq"/>
        </authorList>
    </citation>
    <scope>IDENTIFICATION</scope>
    <source>
        <tissue evidence="3">Leaf</tissue>
    </source>
</reference>
<dbReference type="Proteomes" id="UP000827889">
    <property type="component" value="Chromosome 2"/>
</dbReference>